<accession>A0A7W4NQ76</accession>
<dbReference type="AlphaFoldDB" id="A0A7W4NQ76"/>
<protein>
    <submittedName>
        <fullName evidence="1">Uncharacterized protein</fullName>
    </submittedName>
</protein>
<dbReference type="Proteomes" id="UP000589085">
    <property type="component" value="Unassembled WGS sequence"/>
</dbReference>
<reference evidence="1 2" key="1">
    <citation type="submission" date="2020-04" db="EMBL/GenBank/DDBJ databases">
        <title>Description of novel Gluconacetobacter.</title>
        <authorList>
            <person name="Sombolestani A."/>
        </authorList>
    </citation>
    <scope>NUCLEOTIDE SEQUENCE [LARGE SCALE GENOMIC DNA]</scope>
    <source>
        <strain evidence="1 2">LMG 19747</strain>
    </source>
</reference>
<name>A0A7W4NQ76_9PROT</name>
<evidence type="ECO:0000313" key="1">
    <source>
        <dbReference type="EMBL" id="MBB2159688.1"/>
    </source>
</evidence>
<sequence>MTHHGTREEIRSDIMGSLAQIVRDGRERSALADGWFAGISRLATAELRAENERLREALELLVADCKQYPAWERPCFALDVAEAGLRGEDHSPERTLPDNVAATLSAIPQAPDGRTDRDISGGLKADMFWEAADPEGSADSAEVVIERCDPFVPVQMETAFMGPNIWGFHDGTRNFVFATEAECVAAIDAAMDREGRGNG</sequence>
<evidence type="ECO:0000313" key="2">
    <source>
        <dbReference type="Proteomes" id="UP000589085"/>
    </source>
</evidence>
<organism evidence="1 2">
    <name type="scientific">Gluconacetobacter sacchari</name>
    <dbReference type="NCBI Taxonomy" id="92759"/>
    <lineage>
        <taxon>Bacteria</taxon>
        <taxon>Pseudomonadati</taxon>
        <taxon>Pseudomonadota</taxon>
        <taxon>Alphaproteobacteria</taxon>
        <taxon>Acetobacterales</taxon>
        <taxon>Acetobacteraceae</taxon>
        <taxon>Gluconacetobacter</taxon>
    </lineage>
</organism>
<proteinExistence type="predicted"/>
<dbReference type="EMBL" id="JABEQJ010000005">
    <property type="protein sequence ID" value="MBB2159688.1"/>
    <property type="molecule type" value="Genomic_DNA"/>
</dbReference>
<gene>
    <name evidence="1" type="ORF">HLH48_05790</name>
</gene>
<dbReference type="RefSeq" id="WP_182996540.1">
    <property type="nucleotide sequence ID" value="NZ_JABEQJ010000005.1"/>
</dbReference>
<comment type="caution">
    <text evidence="1">The sequence shown here is derived from an EMBL/GenBank/DDBJ whole genome shotgun (WGS) entry which is preliminary data.</text>
</comment>